<dbReference type="OrthoDB" id="515870at2"/>
<dbReference type="InterPro" id="IPR010985">
    <property type="entry name" value="Ribbon_hlx_hlx"/>
</dbReference>
<gene>
    <name evidence="2" type="ORF">DA73_0209255</name>
</gene>
<dbReference type="STRING" id="1479485.DA73_0209255"/>
<evidence type="ECO:0008006" key="3">
    <source>
        <dbReference type="Google" id="ProtNLM"/>
    </source>
</evidence>
<reference evidence="2" key="1">
    <citation type="journal article" date="2015" name="Genome Announc.">
        <title>Draft Genome Sequence of Tolypothrix boutellei Strain VB521301.</title>
        <authorList>
            <person name="Chandrababunaidu M.M."/>
            <person name="Singh D."/>
            <person name="Sen D."/>
            <person name="Bhan S."/>
            <person name="Das S."/>
            <person name="Gupta A."/>
            <person name="Adhikary S.P."/>
            <person name="Tripathy S."/>
        </authorList>
    </citation>
    <scope>NUCLEOTIDE SEQUENCE</scope>
    <source>
        <strain evidence="2">VB521301</strain>
    </source>
</reference>
<name>A0A0C1RKU1_9CYAN</name>
<dbReference type="AlphaFoldDB" id="A0A0C1RKU1"/>
<dbReference type="InterPro" id="IPR013321">
    <property type="entry name" value="Arc_rbn_hlx_hlx"/>
</dbReference>
<protein>
    <recommendedName>
        <fullName evidence="3">CopG family transcriptional regulator</fullName>
    </recommendedName>
</protein>
<dbReference type="Gene3D" id="1.10.1220.10">
    <property type="entry name" value="Met repressor-like"/>
    <property type="match status" value="1"/>
</dbReference>
<comment type="caution">
    <text evidence="2">The sequence shown here is derived from an EMBL/GenBank/DDBJ whole genome shotgun (WGS) entry which is preliminary data.</text>
</comment>
<proteinExistence type="predicted"/>
<dbReference type="GO" id="GO:0006355">
    <property type="term" value="P:regulation of DNA-templated transcription"/>
    <property type="evidence" value="ECO:0007669"/>
    <property type="project" value="InterPro"/>
</dbReference>
<evidence type="ECO:0000313" key="2">
    <source>
        <dbReference type="EMBL" id="KIE12555.1"/>
    </source>
</evidence>
<feature type="region of interest" description="Disordered" evidence="1">
    <location>
        <begin position="1"/>
        <end position="26"/>
    </location>
</feature>
<dbReference type="EMBL" id="JHEG02000035">
    <property type="protein sequence ID" value="KIE12555.1"/>
    <property type="molecule type" value="Genomic_DNA"/>
</dbReference>
<dbReference type="SUPFAM" id="SSF47598">
    <property type="entry name" value="Ribbon-helix-helix"/>
    <property type="match status" value="1"/>
</dbReference>
<evidence type="ECO:0000256" key="1">
    <source>
        <dbReference type="SAM" id="MobiDB-lite"/>
    </source>
</evidence>
<organism evidence="2">
    <name type="scientific">Tolypothrix bouteillei VB521301</name>
    <dbReference type="NCBI Taxonomy" id="1479485"/>
    <lineage>
        <taxon>Bacteria</taxon>
        <taxon>Bacillati</taxon>
        <taxon>Cyanobacteriota</taxon>
        <taxon>Cyanophyceae</taxon>
        <taxon>Nostocales</taxon>
        <taxon>Tolypothrichaceae</taxon>
        <taxon>Tolypothrix</taxon>
    </lineage>
</organism>
<sequence length="74" mass="8364">MVLKAKKVRRDTEQKNQAIEEATKEETSRLNAEIPVSLHNKIKMRAIEEGRGSSITSIVIKALTAYLDTPVKER</sequence>
<accession>A0A0C1RKU1</accession>